<dbReference type="RefSeq" id="WP_263608400.1">
    <property type="nucleotide sequence ID" value="NZ_JAOVQM010000003.1"/>
</dbReference>
<evidence type="ECO:0000256" key="9">
    <source>
        <dbReference type="RuleBase" id="RU363032"/>
    </source>
</evidence>
<evidence type="ECO:0000256" key="1">
    <source>
        <dbReference type="ARBA" id="ARBA00004651"/>
    </source>
</evidence>
<feature type="transmembrane region" description="Helical" evidence="9">
    <location>
        <begin position="120"/>
        <end position="143"/>
    </location>
</feature>
<evidence type="ECO:0000256" key="3">
    <source>
        <dbReference type="ARBA" id="ARBA00022448"/>
    </source>
</evidence>
<keyword evidence="12" id="KW-1185">Reference proteome</keyword>
<evidence type="ECO:0000259" key="10">
    <source>
        <dbReference type="PROSITE" id="PS50928"/>
    </source>
</evidence>
<feature type="transmembrane region" description="Helical" evidence="9">
    <location>
        <begin position="83"/>
        <end position="108"/>
    </location>
</feature>
<feature type="transmembrane region" description="Helical" evidence="9">
    <location>
        <begin position="256"/>
        <end position="277"/>
    </location>
</feature>
<evidence type="ECO:0000256" key="2">
    <source>
        <dbReference type="ARBA" id="ARBA00009047"/>
    </source>
</evidence>
<gene>
    <name evidence="11" type="ORF">N7548_05180</name>
</gene>
<proteinExistence type="inferred from homology"/>
<dbReference type="Proteomes" id="UP001177160">
    <property type="component" value="Unassembled WGS sequence"/>
</dbReference>
<dbReference type="InterPro" id="IPR035906">
    <property type="entry name" value="MetI-like_sf"/>
</dbReference>
<feature type="transmembrane region" description="Helical" evidence="9">
    <location>
        <begin position="21"/>
        <end position="43"/>
    </location>
</feature>
<sequence length="293" mass="33136">MSRTPDQIKRAAKSKKRIKTILHNGLLAVLSFFWLIPIFWLIASAFNTDRGVNIRQFFPMNWTLDNFYQLFFQTDSVANFPRWFLNTLTVAVFACIISSLFVLMVSYTMSRLRFNMRKPLMNIGVILGLFPGVLSMIAIYFILKSLGLTDSLLALIIVYSASSGLGYLVAKGFFDTIPKSLDEAARIDGATQWDVFWRIIIPLSRPIIVYTVLLAFLAPWVDFVFANIIMTSRDTNKFTVAIGLYNMLDRNLVNNYFSLFTAGAVVVSIPISVLFIFMQKFYVEGVTGGSVKG</sequence>
<dbReference type="CDD" id="cd06261">
    <property type="entry name" value="TM_PBP2"/>
    <property type="match status" value="1"/>
</dbReference>
<evidence type="ECO:0000256" key="5">
    <source>
        <dbReference type="ARBA" id="ARBA00022597"/>
    </source>
</evidence>
<evidence type="ECO:0000256" key="8">
    <source>
        <dbReference type="ARBA" id="ARBA00023136"/>
    </source>
</evidence>
<accession>A0ABT2Y6W3</accession>
<organism evidence="11 12">
    <name type="scientific">Paracholeplasma manati</name>
    <dbReference type="NCBI Taxonomy" id="591373"/>
    <lineage>
        <taxon>Bacteria</taxon>
        <taxon>Bacillati</taxon>
        <taxon>Mycoplasmatota</taxon>
        <taxon>Mollicutes</taxon>
        <taxon>Acholeplasmatales</taxon>
        <taxon>Acholeplasmataceae</taxon>
        <taxon>Paracholeplasma</taxon>
    </lineage>
</organism>
<evidence type="ECO:0000313" key="12">
    <source>
        <dbReference type="Proteomes" id="UP001177160"/>
    </source>
</evidence>
<feature type="domain" description="ABC transmembrane type-1" evidence="10">
    <location>
        <begin position="84"/>
        <end position="278"/>
    </location>
</feature>
<reference evidence="11" key="1">
    <citation type="submission" date="2022-09" db="EMBL/GenBank/DDBJ databases">
        <title>Novel Mycoplasma species identified in domestic and wild animals.</title>
        <authorList>
            <person name="Volokhov D.V."/>
            <person name="Furtak V.A."/>
            <person name="Zagorodnyaya T.A."/>
        </authorList>
    </citation>
    <scope>NUCLEOTIDE SEQUENCE</scope>
    <source>
        <strain evidence="11">Oakley</strain>
    </source>
</reference>
<keyword evidence="6 9" id="KW-0812">Transmembrane</keyword>
<dbReference type="PANTHER" id="PTHR32243:SF50">
    <property type="entry name" value="MALTOSE_MALTODEXTRIN TRANSPORT SYSTEM PERMEASE PROTEIN MALG"/>
    <property type="match status" value="1"/>
</dbReference>
<evidence type="ECO:0000313" key="11">
    <source>
        <dbReference type="EMBL" id="MCV2232217.1"/>
    </source>
</evidence>
<dbReference type="EMBL" id="JAOVQM010000003">
    <property type="protein sequence ID" value="MCV2232217.1"/>
    <property type="molecule type" value="Genomic_DNA"/>
</dbReference>
<comment type="subcellular location">
    <subcellularLocation>
        <location evidence="1 9">Cell membrane</location>
        <topology evidence="1 9">Multi-pass membrane protein</topology>
    </subcellularLocation>
</comment>
<keyword evidence="7 9" id="KW-1133">Transmembrane helix</keyword>
<keyword evidence="8 9" id="KW-0472">Membrane</keyword>
<keyword evidence="3 9" id="KW-0813">Transport</keyword>
<dbReference type="Pfam" id="PF00528">
    <property type="entry name" value="BPD_transp_1"/>
    <property type="match status" value="1"/>
</dbReference>
<protein>
    <submittedName>
        <fullName evidence="11">Sugar ABC transporter permease</fullName>
    </submittedName>
</protein>
<evidence type="ECO:0000256" key="4">
    <source>
        <dbReference type="ARBA" id="ARBA00022475"/>
    </source>
</evidence>
<dbReference type="PANTHER" id="PTHR32243">
    <property type="entry name" value="MALTOSE TRANSPORT SYSTEM PERMEASE-RELATED"/>
    <property type="match status" value="1"/>
</dbReference>
<keyword evidence="4" id="KW-1003">Cell membrane</keyword>
<dbReference type="Gene3D" id="1.10.3720.10">
    <property type="entry name" value="MetI-like"/>
    <property type="match status" value="1"/>
</dbReference>
<evidence type="ECO:0000256" key="6">
    <source>
        <dbReference type="ARBA" id="ARBA00022692"/>
    </source>
</evidence>
<dbReference type="SUPFAM" id="SSF161098">
    <property type="entry name" value="MetI-like"/>
    <property type="match status" value="1"/>
</dbReference>
<feature type="transmembrane region" description="Helical" evidence="9">
    <location>
        <begin position="149"/>
        <end position="170"/>
    </location>
</feature>
<name>A0ABT2Y6W3_9MOLU</name>
<dbReference type="InterPro" id="IPR000515">
    <property type="entry name" value="MetI-like"/>
</dbReference>
<dbReference type="PROSITE" id="PS50928">
    <property type="entry name" value="ABC_TM1"/>
    <property type="match status" value="1"/>
</dbReference>
<evidence type="ECO:0000256" key="7">
    <source>
        <dbReference type="ARBA" id="ARBA00022989"/>
    </source>
</evidence>
<dbReference type="InterPro" id="IPR050901">
    <property type="entry name" value="BP-dep_ABC_trans_perm"/>
</dbReference>
<comment type="caution">
    <text evidence="11">The sequence shown here is derived from an EMBL/GenBank/DDBJ whole genome shotgun (WGS) entry which is preliminary data.</text>
</comment>
<keyword evidence="5" id="KW-0762">Sugar transport</keyword>
<comment type="similarity">
    <text evidence="2">Belongs to the binding-protein-dependent transport system permease family. MalFG subfamily.</text>
</comment>